<dbReference type="Proteomes" id="UP000553776">
    <property type="component" value="Unassembled WGS sequence"/>
</dbReference>
<dbReference type="GO" id="GO:0000160">
    <property type="term" value="P:phosphorelay signal transduction system"/>
    <property type="evidence" value="ECO:0007669"/>
    <property type="project" value="InterPro"/>
</dbReference>
<dbReference type="Pfam" id="PF00072">
    <property type="entry name" value="Response_reg"/>
    <property type="match status" value="1"/>
</dbReference>
<evidence type="ECO:0000313" key="3">
    <source>
        <dbReference type="EMBL" id="MBB6691513.1"/>
    </source>
</evidence>
<dbReference type="EMBL" id="JACJVR010000031">
    <property type="protein sequence ID" value="MBB6691513.1"/>
    <property type="molecule type" value="Genomic_DNA"/>
</dbReference>
<dbReference type="SMART" id="SM00448">
    <property type="entry name" value="REC"/>
    <property type="match status" value="1"/>
</dbReference>
<dbReference type="RefSeq" id="WP_185135508.1">
    <property type="nucleotide sequence ID" value="NZ_JACJVR010000031.1"/>
</dbReference>
<evidence type="ECO:0000313" key="4">
    <source>
        <dbReference type="Proteomes" id="UP000553776"/>
    </source>
</evidence>
<protein>
    <submittedName>
        <fullName evidence="3">Response regulator</fullName>
    </submittedName>
</protein>
<dbReference type="SUPFAM" id="SSF52172">
    <property type="entry name" value="CheY-like"/>
    <property type="match status" value="1"/>
</dbReference>
<dbReference type="PROSITE" id="PS50110">
    <property type="entry name" value="RESPONSE_REGULATORY"/>
    <property type="match status" value="1"/>
</dbReference>
<dbReference type="Gene3D" id="3.40.50.2300">
    <property type="match status" value="1"/>
</dbReference>
<feature type="modified residue" description="4-aspartylphosphate" evidence="1">
    <location>
        <position position="54"/>
    </location>
</feature>
<gene>
    <name evidence="3" type="ORF">H7B90_08895</name>
</gene>
<keyword evidence="4" id="KW-1185">Reference proteome</keyword>
<accession>A0A841TZG2</accession>
<dbReference type="AlphaFoldDB" id="A0A841TZG2"/>
<organism evidence="3 4">
    <name type="scientific">Cohnella xylanilytica</name>
    <dbReference type="NCBI Taxonomy" id="557555"/>
    <lineage>
        <taxon>Bacteria</taxon>
        <taxon>Bacillati</taxon>
        <taxon>Bacillota</taxon>
        <taxon>Bacilli</taxon>
        <taxon>Bacillales</taxon>
        <taxon>Paenibacillaceae</taxon>
        <taxon>Cohnella</taxon>
    </lineage>
</organism>
<dbReference type="InterPro" id="IPR052048">
    <property type="entry name" value="ST_Response_Regulator"/>
</dbReference>
<evidence type="ECO:0000256" key="1">
    <source>
        <dbReference type="PROSITE-ProRule" id="PRU00169"/>
    </source>
</evidence>
<comment type="caution">
    <text evidence="3">The sequence shown here is derived from an EMBL/GenBank/DDBJ whole genome shotgun (WGS) entry which is preliminary data.</text>
</comment>
<keyword evidence="1" id="KW-0597">Phosphoprotein</keyword>
<dbReference type="InterPro" id="IPR001789">
    <property type="entry name" value="Sig_transdc_resp-reg_receiver"/>
</dbReference>
<name>A0A841TZG2_9BACL</name>
<sequence length="120" mass="13328">MSGRIMVVDDTTFMRNILKDFFHSNGYEVVAEAANGAEAINLYRRHRPDLITMDLTLPVVNGLQALKEIKAFDPQAKVIICSAMSHQQMVIQAIQAGAKDFMVKPILKERLIETVGALLA</sequence>
<dbReference type="PANTHER" id="PTHR43228">
    <property type="entry name" value="TWO-COMPONENT RESPONSE REGULATOR"/>
    <property type="match status" value="1"/>
</dbReference>
<evidence type="ECO:0000259" key="2">
    <source>
        <dbReference type="PROSITE" id="PS50110"/>
    </source>
</evidence>
<feature type="domain" description="Response regulatory" evidence="2">
    <location>
        <begin position="4"/>
        <end position="119"/>
    </location>
</feature>
<reference evidence="3 4" key="1">
    <citation type="submission" date="2020-08" db="EMBL/GenBank/DDBJ databases">
        <title>Cohnella phylogeny.</title>
        <authorList>
            <person name="Dunlap C."/>
        </authorList>
    </citation>
    <scope>NUCLEOTIDE SEQUENCE [LARGE SCALE GENOMIC DNA]</scope>
    <source>
        <strain evidence="3 4">DSM 25239</strain>
    </source>
</reference>
<proteinExistence type="predicted"/>
<dbReference type="InterPro" id="IPR011006">
    <property type="entry name" value="CheY-like_superfamily"/>
</dbReference>
<dbReference type="CDD" id="cd17542">
    <property type="entry name" value="REC_CheY"/>
    <property type="match status" value="1"/>
</dbReference>
<dbReference type="PANTHER" id="PTHR43228:SF1">
    <property type="entry name" value="TWO-COMPONENT RESPONSE REGULATOR ARR22"/>
    <property type="match status" value="1"/>
</dbReference>